<dbReference type="SUPFAM" id="SSF88659">
    <property type="entry name" value="Sigma3 and sigma4 domains of RNA polymerase sigma factors"/>
    <property type="match status" value="1"/>
</dbReference>
<name>A0A3B0S0X2_9ZZZZ</name>
<dbReference type="GO" id="GO:0003677">
    <property type="term" value="F:DNA binding"/>
    <property type="evidence" value="ECO:0007669"/>
    <property type="project" value="UniProtKB-KW"/>
</dbReference>
<evidence type="ECO:0000313" key="7">
    <source>
        <dbReference type="EMBL" id="VAV99540.1"/>
    </source>
</evidence>
<dbReference type="NCBIfam" id="TIGR02937">
    <property type="entry name" value="sigma70-ECF"/>
    <property type="match status" value="1"/>
</dbReference>
<dbReference type="InterPro" id="IPR014284">
    <property type="entry name" value="RNA_pol_sigma-70_dom"/>
</dbReference>
<dbReference type="AlphaFoldDB" id="A0A3B0S0X2"/>
<reference evidence="7" key="1">
    <citation type="submission" date="2018-06" db="EMBL/GenBank/DDBJ databases">
        <authorList>
            <person name="Zhirakovskaya E."/>
        </authorList>
    </citation>
    <scope>NUCLEOTIDE SEQUENCE</scope>
</reference>
<dbReference type="PANTHER" id="PTHR43133">
    <property type="entry name" value="RNA POLYMERASE ECF-TYPE SIGMA FACTO"/>
    <property type="match status" value="1"/>
</dbReference>
<dbReference type="PANTHER" id="PTHR43133:SF8">
    <property type="entry name" value="RNA POLYMERASE SIGMA FACTOR HI_1459-RELATED"/>
    <property type="match status" value="1"/>
</dbReference>
<feature type="region of interest" description="Disordered" evidence="5">
    <location>
        <begin position="1"/>
        <end position="29"/>
    </location>
</feature>
<dbReference type="InterPro" id="IPR013249">
    <property type="entry name" value="RNA_pol_sigma70_r4_t2"/>
</dbReference>
<dbReference type="GO" id="GO:0016987">
    <property type="term" value="F:sigma factor activity"/>
    <property type="evidence" value="ECO:0007669"/>
    <property type="project" value="UniProtKB-KW"/>
</dbReference>
<dbReference type="InterPro" id="IPR013324">
    <property type="entry name" value="RNA_pol_sigma_r3/r4-like"/>
</dbReference>
<evidence type="ECO:0000256" key="4">
    <source>
        <dbReference type="ARBA" id="ARBA00023163"/>
    </source>
</evidence>
<proteinExistence type="predicted"/>
<keyword evidence="2" id="KW-0731">Sigma factor</keyword>
<dbReference type="EMBL" id="UOEI01000261">
    <property type="protein sequence ID" value="VAV99540.1"/>
    <property type="molecule type" value="Genomic_DNA"/>
</dbReference>
<feature type="non-terminal residue" evidence="7">
    <location>
        <position position="1"/>
    </location>
</feature>
<dbReference type="CDD" id="cd06171">
    <property type="entry name" value="Sigma70_r4"/>
    <property type="match status" value="1"/>
</dbReference>
<protein>
    <submittedName>
        <fullName evidence="7">Alternative RNA polymerase sigma factor SigE</fullName>
    </submittedName>
</protein>
<keyword evidence="4" id="KW-0804">Transcription</keyword>
<evidence type="ECO:0000259" key="6">
    <source>
        <dbReference type="Pfam" id="PF08281"/>
    </source>
</evidence>
<evidence type="ECO:0000256" key="5">
    <source>
        <dbReference type="SAM" id="MobiDB-lite"/>
    </source>
</evidence>
<dbReference type="InterPro" id="IPR036388">
    <property type="entry name" value="WH-like_DNA-bd_sf"/>
</dbReference>
<accession>A0A3B0S0X2</accession>
<feature type="domain" description="RNA polymerase sigma factor 70 region 4 type 2" evidence="6">
    <location>
        <begin position="43"/>
        <end position="95"/>
    </location>
</feature>
<sequence>NAFLDGVRKKNRRPTTPLPEGDYSALGASPSPDEVLASVRLSDDVQAALLKLPYDFREAVVLCDVVGLTYDEIADAIDSPVGTVRSRIHRGRSMLRGLLSWPV</sequence>
<organism evidence="7">
    <name type="scientific">hydrothermal vent metagenome</name>
    <dbReference type="NCBI Taxonomy" id="652676"/>
    <lineage>
        <taxon>unclassified sequences</taxon>
        <taxon>metagenomes</taxon>
        <taxon>ecological metagenomes</taxon>
    </lineage>
</organism>
<evidence type="ECO:0000256" key="2">
    <source>
        <dbReference type="ARBA" id="ARBA00023082"/>
    </source>
</evidence>
<dbReference type="Gene3D" id="1.10.10.10">
    <property type="entry name" value="Winged helix-like DNA-binding domain superfamily/Winged helix DNA-binding domain"/>
    <property type="match status" value="1"/>
</dbReference>
<evidence type="ECO:0000256" key="1">
    <source>
        <dbReference type="ARBA" id="ARBA00023015"/>
    </source>
</evidence>
<keyword evidence="1" id="KW-0805">Transcription regulation</keyword>
<dbReference type="InterPro" id="IPR039425">
    <property type="entry name" value="RNA_pol_sigma-70-like"/>
</dbReference>
<evidence type="ECO:0000256" key="3">
    <source>
        <dbReference type="ARBA" id="ARBA00023125"/>
    </source>
</evidence>
<gene>
    <name evidence="7" type="ORF">MNBD_ACTINO01-2301</name>
</gene>
<dbReference type="Pfam" id="PF08281">
    <property type="entry name" value="Sigma70_r4_2"/>
    <property type="match status" value="1"/>
</dbReference>
<keyword evidence="3" id="KW-0238">DNA-binding</keyword>
<dbReference type="GO" id="GO:0006352">
    <property type="term" value="P:DNA-templated transcription initiation"/>
    <property type="evidence" value="ECO:0007669"/>
    <property type="project" value="InterPro"/>
</dbReference>